<dbReference type="InterPro" id="IPR013525">
    <property type="entry name" value="ABC2_TM"/>
</dbReference>
<evidence type="ECO:0000313" key="7">
    <source>
        <dbReference type="EMBL" id="OIJ25085.1"/>
    </source>
</evidence>
<dbReference type="GO" id="GO:0016020">
    <property type="term" value="C:membrane"/>
    <property type="evidence" value="ECO:0007669"/>
    <property type="project" value="UniProtKB-SubCell"/>
</dbReference>
<keyword evidence="4 5" id="KW-0472">Membrane</keyword>
<comment type="caution">
    <text evidence="7">The sequence shown here is derived from an EMBL/GenBank/DDBJ whole genome shotgun (WGS) entry which is preliminary data.</text>
</comment>
<organism evidence="7 8">
    <name type="scientific">Nocardioides luteus</name>
    <dbReference type="NCBI Taxonomy" id="1844"/>
    <lineage>
        <taxon>Bacteria</taxon>
        <taxon>Bacillati</taxon>
        <taxon>Actinomycetota</taxon>
        <taxon>Actinomycetes</taxon>
        <taxon>Propionibacteriales</taxon>
        <taxon>Nocardioidaceae</taxon>
        <taxon>Nocardioides</taxon>
    </lineage>
</organism>
<keyword evidence="8" id="KW-1185">Reference proteome</keyword>
<dbReference type="OrthoDB" id="3268959at2"/>
<dbReference type="EMBL" id="JZDQ02000029">
    <property type="protein sequence ID" value="OIJ25085.1"/>
    <property type="molecule type" value="Genomic_DNA"/>
</dbReference>
<feature type="transmembrane region" description="Helical" evidence="5">
    <location>
        <begin position="32"/>
        <end position="53"/>
    </location>
</feature>
<dbReference type="STRING" id="1844.UG56_019410"/>
<dbReference type="AlphaFoldDB" id="A0A1J4N0J4"/>
<reference evidence="7" key="1">
    <citation type="submission" date="2016-10" db="EMBL/GenBank/DDBJ databases">
        <title>Draft Genome Sequence of Nocardioides luteus Strain BAFB, an Alkane-Degrading Bacterium Isolated from JP-7 Polluted Soil.</title>
        <authorList>
            <person name="Brown L."/>
            <person name="Ruiz O.N."/>
            <person name="Gunasekera T."/>
        </authorList>
    </citation>
    <scope>NUCLEOTIDE SEQUENCE [LARGE SCALE GENOMIC DNA]</scope>
    <source>
        <strain evidence="7">BAFB</strain>
    </source>
</reference>
<evidence type="ECO:0000256" key="4">
    <source>
        <dbReference type="ARBA" id="ARBA00023136"/>
    </source>
</evidence>
<protein>
    <recommendedName>
        <fullName evidence="6">ABC-2 type transporter transmembrane domain-containing protein</fullName>
    </recommendedName>
</protein>
<feature type="domain" description="ABC-2 type transporter transmembrane" evidence="6">
    <location>
        <begin position="31"/>
        <end position="373"/>
    </location>
</feature>
<evidence type="ECO:0000256" key="2">
    <source>
        <dbReference type="ARBA" id="ARBA00022692"/>
    </source>
</evidence>
<dbReference type="RefSeq" id="WP_045548665.1">
    <property type="nucleotide sequence ID" value="NZ_JZDQ02000029.1"/>
</dbReference>
<name>A0A1J4N0J4_9ACTN</name>
<evidence type="ECO:0000259" key="6">
    <source>
        <dbReference type="Pfam" id="PF12698"/>
    </source>
</evidence>
<keyword evidence="3 5" id="KW-1133">Transmembrane helix</keyword>
<evidence type="ECO:0000256" key="3">
    <source>
        <dbReference type="ARBA" id="ARBA00022989"/>
    </source>
</evidence>
<evidence type="ECO:0000256" key="1">
    <source>
        <dbReference type="ARBA" id="ARBA00004141"/>
    </source>
</evidence>
<keyword evidence="2 5" id="KW-0812">Transmembrane</keyword>
<feature type="transmembrane region" description="Helical" evidence="5">
    <location>
        <begin position="353"/>
        <end position="374"/>
    </location>
</feature>
<comment type="subcellular location">
    <subcellularLocation>
        <location evidence="1">Membrane</location>
        <topology evidence="1">Multi-pass membrane protein</topology>
    </subcellularLocation>
</comment>
<proteinExistence type="predicted"/>
<feature type="transmembrane region" description="Helical" evidence="5">
    <location>
        <begin position="270"/>
        <end position="297"/>
    </location>
</feature>
<dbReference type="Proteomes" id="UP000033772">
    <property type="component" value="Unassembled WGS sequence"/>
</dbReference>
<feature type="transmembrane region" description="Helical" evidence="5">
    <location>
        <begin position="309"/>
        <end position="333"/>
    </location>
</feature>
<feature type="transmembrane region" description="Helical" evidence="5">
    <location>
        <begin position="183"/>
        <end position="208"/>
    </location>
</feature>
<feature type="transmembrane region" description="Helical" evidence="5">
    <location>
        <begin position="229"/>
        <end position="250"/>
    </location>
</feature>
<sequence length="399" mass="42622">MTTPKARTQPKGQPVWQIVARREIAVRATDRSTLIGTAVMLAVIVGVLGFTAWSESREKTYDLAYSSAIARAMAEGIAERATDIDEKVSIEPVAVDDADAARRALEEEQADAYLHSSAKGWTLVTLEDPDSELRDVVSQAVEAIVLAGNADAAGTTAAELTKGSEVAIDQLEGDSELTAIRYVVGYALAIVFYFASIMFGMTLANSVVEEKQSRIVEMIAAAVPLRQLLAGKIIGNAVIAVGQMLIYVAVGLVGLSLTDFSFALPALSSAIGWFVVFFLIGFVVLSTLWAVAGALASRTEDLQSSSTPITMLLMVMFFGALYLDGVGEVVGSYVPPLSAVLMPMRLVDGSAAWWEPIIAVLLLLAFGIALVRLAERLYSRALLQTGGQLSLKAAWRLEE</sequence>
<dbReference type="GO" id="GO:0140359">
    <property type="term" value="F:ABC-type transporter activity"/>
    <property type="evidence" value="ECO:0007669"/>
    <property type="project" value="InterPro"/>
</dbReference>
<evidence type="ECO:0000256" key="5">
    <source>
        <dbReference type="SAM" id="Phobius"/>
    </source>
</evidence>
<gene>
    <name evidence="7" type="ORF">UG56_019410</name>
</gene>
<dbReference type="Pfam" id="PF12698">
    <property type="entry name" value="ABC2_membrane_3"/>
    <property type="match status" value="1"/>
</dbReference>
<accession>A0A1J4N0J4</accession>
<evidence type="ECO:0000313" key="8">
    <source>
        <dbReference type="Proteomes" id="UP000033772"/>
    </source>
</evidence>